<proteinExistence type="predicted"/>
<evidence type="ECO:0000313" key="2">
    <source>
        <dbReference type="Proteomes" id="UP000594873"/>
    </source>
</evidence>
<name>A0A7T2GJX9_9SPHN</name>
<organism evidence="1 2">
    <name type="scientific">Allosphingosinicella flava</name>
    <dbReference type="NCBI Taxonomy" id="2771430"/>
    <lineage>
        <taxon>Bacteria</taxon>
        <taxon>Pseudomonadati</taxon>
        <taxon>Pseudomonadota</taxon>
        <taxon>Alphaproteobacteria</taxon>
        <taxon>Sphingomonadales</taxon>
        <taxon>Sphingomonadaceae</taxon>
        <taxon>Allosphingosinicella</taxon>
    </lineage>
</organism>
<dbReference type="KEGG" id="sflv:IC614_01095"/>
<keyword evidence="2" id="KW-1185">Reference proteome</keyword>
<accession>A0A7T2GJX9</accession>
<sequence>MTGYRISGLPLADFQPLFGLDEAALKERGAIRMVADKKPGFPCRVTLRDAEPGETLILVNYEHQGAATPFRSRHAVFAREKANTETVFENEVPPLLYVRLLSVRAFNEEGMMVDADCIEGSELEPLIQRMFADPDIAYLHVHSAKPGCFVARIDRAAPEQ</sequence>
<gene>
    <name evidence="1" type="ORF">IC614_01095</name>
</gene>
<dbReference type="AlphaFoldDB" id="A0A7T2GJX9"/>
<dbReference type="EMBL" id="CP065592">
    <property type="protein sequence ID" value="QPQ55245.1"/>
    <property type="molecule type" value="Genomic_DNA"/>
</dbReference>
<dbReference type="RefSeq" id="WP_200971920.1">
    <property type="nucleotide sequence ID" value="NZ_CP065592.1"/>
</dbReference>
<dbReference type="InterPro" id="IPR009593">
    <property type="entry name" value="DUF1203"/>
</dbReference>
<protein>
    <submittedName>
        <fullName evidence="1">DUF1203 domain-containing protein</fullName>
    </submittedName>
</protein>
<evidence type="ECO:0000313" key="1">
    <source>
        <dbReference type="EMBL" id="QPQ55245.1"/>
    </source>
</evidence>
<dbReference type="PIRSF" id="PIRSF034110">
    <property type="entry name" value="DUF1203"/>
    <property type="match status" value="1"/>
</dbReference>
<reference evidence="1 2" key="1">
    <citation type="submission" date="2020-11" db="EMBL/GenBank/DDBJ databases">
        <title>Genome seq and assembly of Sphingosinicella sp.</title>
        <authorList>
            <person name="Chhetri G."/>
        </authorList>
    </citation>
    <scope>NUCLEOTIDE SEQUENCE [LARGE SCALE GENOMIC DNA]</scope>
    <source>
        <strain evidence="1 2">UDD2</strain>
    </source>
</reference>
<dbReference type="Pfam" id="PF06718">
    <property type="entry name" value="DUF1203"/>
    <property type="match status" value="1"/>
</dbReference>
<dbReference type="Proteomes" id="UP000594873">
    <property type="component" value="Chromosome"/>
</dbReference>